<dbReference type="Gene3D" id="2.80.10.50">
    <property type="match status" value="1"/>
</dbReference>
<dbReference type="AlphaFoldDB" id="A0A6F8YU76"/>
<feature type="signal peptide" evidence="1">
    <location>
        <begin position="1"/>
        <end position="16"/>
    </location>
</feature>
<keyword evidence="3" id="KW-1185">Reference proteome</keyword>
<dbReference type="EMBL" id="AP022871">
    <property type="protein sequence ID" value="BCB89672.1"/>
    <property type="molecule type" value="Genomic_DNA"/>
</dbReference>
<reference evidence="2 3" key="1">
    <citation type="submission" date="2020-03" db="EMBL/GenBank/DDBJ databases">
        <title>Whole genome shotgun sequence of Phytohabitans suffuscus NBRC 105367.</title>
        <authorList>
            <person name="Komaki H."/>
            <person name="Tamura T."/>
        </authorList>
    </citation>
    <scope>NUCLEOTIDE SEQUENCE [LARGE SCALE GENOMIC DNA]</scope>
    <source>
        <strain evidence="2 3">NBRC 105367</strain>
    </source>
</reference>
<evidence type="ECO:0000313" key="3">
    <source>
        <dbReference type="Proteomes" id="UP000503011"/>
    </source>
</evidence>
<dbReference type="CDD" id="cd00161">
    <property type="entry name" value="beta-trefoil_Ricin-like"/>
    <property type="match status" value="1"/>
</dbReference>
<name>A0A6F8YU76_9ACTN</name>
<sequence length="241" mass="26481">MAVIAAVVVPASAASAALPIDSRIPSNWAKWTFHSGGNYNLVIEADGFQGNGAAAQLYSANGGSNQLWFQEARLRYEYFLIKPYNDSGICVDVPWSNFTQGADLQLWGCNEGSAQYWQTGRCWAAACDGQWPDVTNCDTSGGDEVRDVSQGSNRLVLIRATGCHAFYARLTHGTNCCSDINLVMYRYHTDGTQSQWTLPVRTSTMRWSPMFGVDQAGATFEACAERPGDPGFRFCTGLWWV</sequence>
<dbReference type="KEGG" id="psuu:Psuf_069850"/>
<dbReference type="InterPro" id="IPR035992">
    <property type="entry name" value="Ricin_B-like_lectins"/>
</dbReference>
<protein>
    <submittedName>
        <fullName evidence="2">Uncharacterized protein</fullName>
    </submittedName>
</protein>
<reference evidence="2 3" key="2">
    <citation type="submission" date="2020-03" db="EMBL/GenBank/DDBJ databases">
        <authorList>
            <person name="Ichikawa N."/>
            <person name="Kimura A."/>
            <person name="Kitahashi Y."/>
            <person name="Uohara A."/>
        </authorList>
    </citation>
    <scope>NUCLEOTIDE SEQUENCE [LARGE SCALE GENOMIC DNA]</scope>
    <source>
        <strain evidence="2 3">NBRC 105367</strain>
    </source>
</reference>
<dbReference type="PROSITE" id="PS50231">
    <property type="entry name" value="RICIN_B_LECTIN"/>
    <property type="match status" value="1"/>
</dbReference>
<dbReference type="SUPFAM" id="SSF50370">
    <property type="entry name" value="Ricin B-like lectins"/>
    <property type="match status" value="1"/>
</dbReference>
<dbReference type="RefSeq" id="WP_173161641.1">
    <property type="nucleotide sequence ID" value="NZ_AP022871.1"/>
</dbReference>
<feature type="chain" id="PRO_5026261225" evidence="1">
    <location>
        <begin position="17"/>
        <end position="241"/>
    </location>
</feature>
<accession>A0A6F8YU76</accession>
<gene>
    <name evidence="2" type="ORF">Psuf_069850</name>
</gene>
<dbReference type="Proteomes" id="UP000503011">
    <property type="component" value="Chromosome"/>
</dbReference>
<organism evidence="2 3">
    <name type="scientific">Phytohabitans suffuscus</name>
    <dbReference type="NCBI Taxonomy" id="624315"/>
    <lineage>
        <taxon>Bacteria</taxon>
        <taxon>Bacillati</taxon>
        <taxon>Actinomycetota</taxon>
        <taxon>Actinomycetes</taxon>
        <taxon>Micromonosporales</taxon>
        <taxon>Micromonosporaceae</taxon>
    </lineage>
</organism>
<keyword evidence="1" id="KW-0732">Signal</keyword>
<proteinExistence type="predicted"/>
<evidence type="ECO:0000313" key="2">
    <source>
        <dbReference type="EMBL" id="BCB89672.1"/>
    </source>
</evidence>
<evidence type="ECO:0000256" key="1">
    <source>
        <dbReference type="SAM" id="SignalP"/>
    </source>
</evidence>